<dbReference type="RefSeq" id="WP_073717366.1">
    <property type="nucleotide sequence ID" value="NZ_MQVR01000081.1"/>
</dbReference>
<accession>A0A1Q5Q0B9</accession>
<dbReference type="NCBIfam" id="NF033681">
    <property type="entry name" value="ExeM_NucH_DNase"/>
    <property type="match status" value="1"/>
</dbReference>
<keyword evidence="2" id="KW-0472">Membrane</keyword>
<keyword evidence="2" id="KW-1133">Transmembrane helix</keyword>
<reference evidence="6" key="1">
    <citation type="submission" date="2016-12" db="EMBL/GenBank/DDBJ databases">
        <authorList>
            <person name="Meng X."/>
        </authorList>
    </citation>
    <scope>NUCLEOTIDE SEQUENCE [LARGE SCALE GENOMIC DNA]</scope>
    <source>
        <strain evidence="6">DSM 19116</strain>
    </source>
</reference>
<keyword evidence="2" id="KW-0812">Transmembrane</keyword>
<dbReference type="Proteomes" id="UP000185628">
    <property type="component" value="Unassembled WGS sequence"/>
</dbReference>
<dbReference type="EMBL" id="MQVR01000081">
    <property type="protein sequence ID" value="OKL53176.1"/>
    <property type="molecule type" value="Genomic_DNA"/>
</dbReference>
<name>A0A1Q5Q0B9_9ACTO</name>
<evidence type="ECO:0000313" key="5">
    <source>
        <dbReference type="EMBL" id="OKL53176.1"/>
    </source>
</evidence>
<feature type="domain" description="LTD" evidence="4">
    <location>
        <begin position="21"/>
        <end position="160"/>
    </location>
</feature>
<dbReference type="OrthoDB" id="1016457at2"/>
<comment type="caution">
    <text evidence="5">The sequence shown here is derived from an EMBL/GenBank/DDBJ whole genome shotgun (WGS) entry which is preliminary data.</text>
</comment>
<dbReference type="InterPro" id="IPR047971">
    <property type="entry name" value="ExeM-like"/>
</dbReference>
<dbReference type="PANTHER" id="PTHR42834">
    <property type="entry name" value="ENDONUCLEASE/EXONUCLEASE/PHOSPHATASE FAMILY PROTEIN (AFU_ORTHOLOGUE AFUA_3G09210)"/>
    <property type="match status" value="1"/>
</dbReference>
<keyword evidence="6" id="KW-1185">Reference proteome</keyword>
<feature type="compositionally biased region" description="Acidic residues" evidence="1">
    <location>
        <begin position="214"/>
        <end position="226"/>
    </location>
</feature>
<dbReference type="GO" id="GO:0003824">
    <property type="term" value="F:catalytic activity"/>
    <property type="evidence" value="ECO:0007669"/>
    <property type="project" value="InterPro"/>
</dbReference>
<dbReference type="SUPFAM" id="SSF56219">
    <property type="entry name" value="DNase I-like"/>
    <property type="match status" value="1"/>
</dbReference>
<protein>
    <recommendedName>
        <fullName evidence="4">LTD domain-containing protein</fullName>
    </recommendedName>
</protein>
<evidence type="ECO:0000259" key="4">
    <source>
        <dbReference type="PROSITE" id="PS51841"/>
    </source>
</evidence>
<dbReference type="Pfam" id="PF03372">
    <property type="entry name" value="Exo_endo_phos"/>
    <property type="match status" value="1"/>
</dbReference>
<gene>
    <name evidence="5" type="ORF">BSZ39_10935</name>
</gene>
<dbReference type="PROSITE" id="PS51841">
    <property type="entry name" value="LTD"/>
    <property type="match status" value="1"/>
</dbReference>
<feature type="chain" id="PRO_5012072673" description="LTD domain-containing protein" evidence="3">
    <location>
        <begin position="30"/>
        <end position="922"/>
    </location>
</feature>
<evidence type="ECO:0000256" key="2">
    <source>
        <dbReference type="SAM" id="Phobius"/>
    </source>
</evidence>
<evidence type="ECO:0000313" key="6">
    <source>
        <dbReference type="Proteomes" id="UP000185628"/>
    </source>
</evidence>
<feature type="transmembrane region" description="Helical" evidence="2">
    <location>
        <begin position="899"/>
        <end position="917"/>
    </location>
</feature>
<keyword evidence="3" id="KW-0732">Signal</keyword>
<proteinExistence type="predicted"/>
<dbReference type="InterPro" id="IPR005135">
    <property type="entry name" value="Endo/exonuclease/phosphatase"/>
</dbReference>
<dbReference type="PANTHER" id="PTHR42834:SF1">
    <property type="entry name" value="ENDONUCLEASE_EXONUCLEASE_PHOSPHATASE FAMILY PROTEIN (AFU_ORTHOLOGUE AFUA_3G09210)"/>
    <property type="match status" value="1"/>
</dbReference>
<dbReference type="InterPro" id="IPR036415">
    <property type="entry name" value="Lamin_tail_dom_sf"/>
</dbReference>
<dbReference type="AlphaFoldDB" id="A0A1Q5Q0B9"/>
<feature type="signal peptide" evidence="3">
    <location>
        <begin position="1"/>
        <end position="29"/>
    </location>
</feature>
<feature type="region of interest" description="Disordered" evidence="1">
    <location>
        <begin position="826"/>
        <end position="891"/>
    </location>
</feature>
<evidence type="ECO:0000256" key="3">
    <source>
        <dbReference type="SAM" id="SignalP"/>
    </source>
</evidence>
<dbReference type="Pfam" id="PF00932">
    <property type="entry name" value="LTD"/>
    <property type="match status" value="1"/>
</dbReference>
<dbReference type="CDD" id="cd10283">
    <property type="entry name" value="MnuA_DNase1-like"/>
    <property type="match status" value="1"/>
</dbReference>
<dbReference type="InterPro" id="IPR001322">
    <property type="entry name" value="Lamin_tail_dom"/>
</dbReference>
<dbReference type="SUPFAM" id="SSF74853">
    <property type="entry name" value="Lamin A/C globular tail domain"/>
    <property type="match status" value="1"/>
</dbReference>
<feature type="compositionally biased region" description="Pro residues" evidence="1">
    <location>
        <begin position="833"/>
        <end position="857"/>
    </location>
</feature>
<dbReference type="InterPro" id="IPR036691">
    <property type="entry name" value="Endo/exonu/phosph_ase_sf"/>
</dbReference>
<dbReference type="CDD" id="cd04486">
    <property type="entry name" value="YhcR_OBF_like"/>
    <property type="match status" value="1"/>
</dbReference>
<organism evidence="5 6">
    <name type="scientific">Bowdeniella nasicola</name>
    <dbReference type="NCBI Taxonomy" id="208480"/>
    <lineage>
        <taxon>Bacteria</taxon>
        <taxon>Bacillati</taxon>
        <taxon>Actinomycetota</taxon>
        <taxon>Actinomycetes</taxon>
        <taxon>Actinomycetales</taxon>
        <taxon>Actinomycetaceae</taxon>
        <taxon>Bowdeniella</taxon>
    </lineage>
</organism>
<evidence type="ECO:0000256" key="1">
    <source>
        <dbReference type="SAM" id="MobiDB-lite"/>
    </source>
</evidence>
<dbReference type="Gene3D" id="3.60.10.10">
    <property type="entry name" value="Endonuclease/exonuclease/phosphatase"/>
    <property type="match status" value="1"/>
</dbReference>
<sequence>MKQYRSALALVAAASLAVPVGLAAIPASAAPSKDLIISEVYARGGSKNQPFKNKFIEIYNAGKDPVSLEGKSVQYRSSNGPKASEVAPLSGELKPGATYLIAGNSNGDNGADLPPVNATSNLALSGTNGVVILADTTTPLTLEAGVVDPEHVIDFVGYGTANVFETAAAKYTGRNTNPGAIARTSATDTDNNAVDFTFNVEVTPGTVPWGSTDPDPEPSPDPDPDPTEPVTIAQIQGTGAASPLVDQQVTVSGVVTGTHFTGGFNGFYIMDENAKRTARTAADASDGLFIYAPKLSVPGGDLAVGDRVTLRGTVTEFYQMTQLKDITVVERTAGAPLAPVPFTFTSDADIREAYEGMLVAPQGDYVVSDNYQNITNYGSLKLAYGKTPIVHPGELYNPVTNPEEWAAQDALKTTMTITLDDGATTNFRNVTDVPQPYIDLTGDARVGGPVNFKDSGVLLDFRFDQWNYQPIHPVNGADKASEPVTFTNTRTGAPENVGGQVRLASFNVLNYFTDLGEDEAGCRFYSDREGNPTTANRCTVRGAYSKAAFERQQTKIVAAINKLTANVVALEEIEANSSVDKSKNRDEALSKLVAALNADAGSAKWAFVPSPAGVPEGEDVIRTAYIYQPEFVQPKGDSRILTDAAFHNARQPLAQTWQIKNVESDEGDTVVDTFVTVVNHFKSKGSGVDDGTNQGKANPDRIAQATALKDWVAGSEHPVFLLGDFNAYTKEDPLQVLYKAGYTDLGEKFSLPKTYLFGGQVGSLDHVLANEDALEMVTGATVWNINSVESILLEYSRHNSNIKELYAPDQFRSSDHDPVIVGIKPLVIKGEPTPEPTDPTPSPDPTDPMPTPDPTDPAPTAEPTSGPTAEPTPAPSDHGKPGLPGDPSKPGLPITGAEVIGIALLALVLIGAGIVLVRRRSN</sequence>
<feature type="region of interest" description="Disordered" evidence="1">
    <location>
        <begin position="203"/>
        <end position="229"/>
    </location>
</feature>